<feature type="transmembrane region" description="Helical" evidence="8">
    <location>
        <begin position="246"/>
        <end position="264"/>
    </location>
</feature>
<sequence length="501" mass="56186">MKKPISMIKKPLLAIEQWFLQTPLRSLDLAFDAALAIKAIEDQHFNGGKISQASSTYGDTVYSHFDADLRRNLDIIKVRLTEFRNSRSVADIYLQTFTPKNRKVVSADSANVNGKTLPLSNQDKLIIDKLAFIDEVVARYHGLAAAPTPDRVSPPATSLVSIPPKSGAVAGATELPGAVAVDVKSAKIGQGAATPGGGKSKNIVDQTSFLPRSILRTLDRFKRELDPKAEDEVVQDFRKSKTKTVISLKFILLIILIPLLTQQISKNFIVGPTYDRFVGNATEVFINVDMEAEALEELQRYEEKLKFEKILAVEMAELHLTQENALTPEGEENPEPAQEIAHPHRWHIENLSEAEIEAKVREKARELAEEYQGRSADAIKNVFADIFSAIAVMIFLAKSRRQIAIFRTFLDELVYGLSDSAKAFIIILFTDIFVGFHSPHGWEVILEGISRHLGLPENREFIFLFIATFPVILDTVFKYWIFRYLNRISPSAVATYKNMNE</sequence>
<evidence type="ECO:0000256" key="5">
    <source>
        <dbReference type="ARBA" id="ARBA00022989"/>
    </source>
</evidence>
<keyword evidence="2 8" id="KW-0813">Transport</keyword>
<organism evidence="9">
    <name type="scientific">Planktothricoides sp. SpSt-374</name>
    <dbReference type="NCBI Taxonomy" id="2282167"/>
    <lineage>
        <taxon>Bacteria</taxon>
        <taxon>Bacillati</taxon>
        <taxon>Cyanobacteriota</taxon>
        <taxon>Cyanophyceae</taxon>
        <taxon>Oscillatoriophycideae</taxon>
        <taxon>Oscillatoriales</taxon>
        <taxon>Oscillatoriaceae</taxon>
        <taxon>Planktothricoides</taxon>
    </lineage>
</organism>
<evidence type="ECO:0000256" key="6">
    <source>
        <dbReference type="ARBA" id="ARBA00023065"/>
    </source>
</evidence>
<dbReference type="NCBIfam" id="NF002703">
    <property type="entry name" value="PRK02507.1-1"/>
    <property type="match status" value="1"/>
</dbReference>
<keyword evidence="6 8" id="KW-0406">Ion transport</keyword>
<comment type="similarity">
    <text evidence="8">Belongs to the CemA family.</text>
</comment>
<dbReference type="EMBL" id="DSPX01000245">
    <property type="protein sequence ID" value="HGG03514.1"/>
    <property type="molecule type" value="Genomic_DNA"/>
</dbReference>
<gene>
    <name evidence="8 9" type="primary">pxcA</name>
    <name evidence="9" type="ORF">ENR15_23460</name>
</gene>
<evidence type="ECO:0000313" key="9">
    <source>
        <dbReference type="EMBL" id="HGG03514.1"/>
    </source>
</evidence>
<dbReference type="Pfam" id="PF03040">
    <property type="entry name" value="CemA"/>
    <property type="match status" value="2"/>
</dbReference>
<dbReference type="HAMAP" id="MF_01308">
    <property type="entry name" value="CemA_PxcA"/>
    <property type="match status" value="1"/>
</dbReference>
<dbReference type="GO" id="GO:0015078">
    <property type="term" value="F:proton transmembrane transporter activity"/>
    <property type="evidence" value="ECO:0007669"/>
    <property type="project" value="UniProtKB-UniRule"/>
</dbReference>
<reference evidence="9" key="1">
    <citation type="journal article" date="2020" name="mSystems">
        <title>Genome- and Community-Level Interaction Insights into Carbon Utilization and Element Cycling Functions of Hydrothermarchaeota in Hydrothermal Sediment.</title>
        <authorList>
            <person name="Zhou Z."/>
            <person name="Liu Y."/>
            <person name="Xu W."/>
            <person name="Pan J."/>
            <person name="Luo Z.H."/>
            <person name="Li M."/>
        </authorList>
    </citation>
    <scope>NUCLEOTIDE SEQUENCE [LARGE SCALE GENOMIC DNA]</scope>
    <source>
        <strain evidence="9">SpSt-374</strain>
    </source>
</reference>
<keyword evidence="4 8" id="KW-0375">Hydrogen ion transport</keyword>
<keyword evidence="7 8" id="KW-0472">Membrane</keyword>
<keyword evidence="8" id="KW-0997">Cell inner membrane</keyword>
<comment type="subcellular location">
    <subcellularLocation>
        <location evidence="8">Cell inner membrane</location>
        <topology evidence="8">Multi-pass membrane protein</topology>
    </subcellularLocation>
    <subcellularLocation>
        <location evidence="1">Membrane</location>
        <topology evidence="1">Multi-pass membrane protein</topology>
    </subcellularLocation>
</comment>
<keyword evidence="3 8" id="KW-0812">Transmembrane</keyword>
<comment type="caution">
    <text evidence="9">The sequence shown here is derived from an EMBL/GenBank/DDBJ whole genome shotgun (WGS) entry which is preliminary data.</text>
</comment>
<feature type="transmembrane region" description="Helical" evidence="8">
    <location>
        <begin position="462"/>
        <end position="481"/>
    </location>
</feature>
<comment type="function">
    <text evidence="8">Required for H(+) efflux immediately after light irradiation to form a rapid H(+) concentration gradient across the thylakoid membranes. Together with PxcL, contributes to transient H(+) uptake following dark to light transition.</text>
</comment>
<feature type="transmembrane region" description="Helical" evidence="8">
    <location>
        <begin position="423"/>
        <end position="442"/>
    </location>
</feature>
<name>A0A7C3VK85_9CYAN</name>
<protein>
    <recommendedName>
        <fullName evidence="8">Proton extrusion protein PxcA</fullName>
    </recommendedName>
</protein>
<dbReference type="GO" id="GO:0005886">
    <property type="term" value="C:plasma membrane"/>
    <property type="evidence" value="ECO:0007669"/>
    <property type="project" value="UniProtKB-SubCell"/>
</dbReference>
<evidence type="ECO:0000256" key="7">
    <source>
        <dbReference type="ARBA" id="ARBA00023136"/>
    </source>
</evidence>
<proteinExistence type="inferred from homology"/>
<dbReference type="AlphaFoldDB" id="A0A7C3VK85"/>
<accession>A0A7C3VK85</accession>
<feature type="transmembrane region" description="Helical" evidence="8">
    <location>
        <begin position="378"/>
        <end position="397"/>
    </location>
</feature>
<keyword evidence="8" id="KW-1003">Cell membrane</keyword>
<keyword evidence="5 8" id="KW-1133">Transmembrane helix</keyword>
<dbReference type="PANTHER" id="PTHR33650">
    <property type="entry name" value="CHLOROPLAST ENVELOPE MEMBRANE PROTEIN-RELATED"/>
    <property type="match status" value="1"/>
</dbReference>
<evidence type="ECO:0000256" key="4">
    <source>
        <dbReference type="ARBA" id="ARBA00022781"/>
    </source>
</evidence>
<evidence type="ECO:0000256" key="2">
    <source>
        <dbReference type="ARBA" id="ARBA00022448"/>
    </source>
</evidence>
<dbReference type="InterPro" id="IPR004282">
    <property type="entry name" value="CemA"/>
</dbReference>
<evidence type="ECO:0000256" key="8">
    <source>
        <dbReference type="HAMAP-Rule" id="MF_01308"/>
    </source>
</evidence>
<evidence type="ECO:0000256" key="3">
    <source>
        <dbReference type="ARBA" id="ARBA00022692"/>
    </source>
</evidence>
<dbReference type="PANTHER" id="PTHR33650:SF2">
    <property type="entry name" value="CHLOROPLAST ENVELOPE MEMBRANE PROTEIN"/>
    <property type="match status" value="1"/>
</dbReference>
<evidence type="ECO:0000256" key="1">
    <source>
        <dbReference type="ARBA" id="ARBA00004141"/>
    </source>
</evidence>